<reference evidence="2 3" key="1">
    <citation type="submission" date="2019-08" db="EMBL/GenBank/DDBJ databases">
        <title>Genone of Arthrobacter echini P9.</title>
        <authorList>
            <person name="Bowman J.P."/>
        </authorList>
    </citation>
    <scope>NUCLEOTIDE SEQUENCE [LARGE SCALE GENOMIC DNA]</scope>
    <source>
        <strain evidence="2 3">P9</strain>
    </source>
</reference>
<gene>
    <name evidence="2" type="ORF">FQ377_11950</name>
</gene>
<evidence type="ECO:0000259" key="1">
    <source>
        <dbReference type="Pfam" id="PF00561"/>
    </source>
</evidence>
<evidence type="ECO:0000313" key="2">
    <source>
        <dbReference type="EMBL" id="TYC97992.1"/>
    </source>
</evidence>
<dbReference type="EMBL" id="VSLD01000006">
    <property type="protein sequence ID" value="TYC97992.1"/>
    <property type="molecule type" value="Genomic_DNA"/>
</dbReference>
<keyword evidence="2" id="KW-0378">Hydrolase</keyword>
<sequence length="325" mass="35954">MLERRVARLSRLPGAVRRASGAGRSTGPGIGAAVDPDGVLGDGYLRVDGVRVRYRDEGAAERTPVLLLHGIGRSLEDWEGLYERLAPDHRVISVDLPGFGLSERTEGKYSMETLARFVLAVLDTLGEHRPLHVVGNSLGGAVALKISALAPERVRSLVLANSAGFGREVTIALRLLAVRPVGRFLMRDKSRKAAYRTERALFYDKVFVTEERLDHAQEVGRNPVYDDVMLAVAGHLGTFGGVRRRWRTELLRRVAAQRKPTLVIWGDEDRVLPASHLEHARAAFPHAEFHLFEKCGHMPQIEREEEFDALVRHFVAGADASAARV</sequence>
<dbReference type="SUPFAM" id="SSF53474">
    <property type="entry name" value="alpha/beta-Hydrolases"/>
    <property type="match status" value="1"/>
</dbReference>
<feature type="domain" description="AB hydrolase-1" evidence="1">
    <location>
        <begin position="64"/>
        <end position="303"/>
    </location>
</feature>
<dbReference type="Pfam" id="PF00561">
    <property type="entry name" value="Abhydrolase_1"/>
    <property type="match status" value="1"/>
</dbReference>
<dbReference type="GO" id="GO:0016787">
    <property type="term" value="F:hydrolase activity"/>
    <property type="evidence" value="ECO:0007669"/>
    <property type="project" value="UniProtKB-KW"/>
</dbReference>
<dbReference type="InterPro" id="IPR000639">
    <property type="entry name" value="Epox_hydrolase-like"/>
</dbReference>
<organism evidence="2 3">
    <name type="scientific">Arthrobacter echini</name>
    <dbReference type="NCBI Taxonomy" id="1529066"/>
    <lineage>
        <taxon>Bacteria</taxon>
        <taxon>Bacillati</taxon>
        <taxon>Actinomycetota</taxon>
        <taxon>Actinomycetes</taxon>
        <taxon>Micrococcales</taxon>
        <taxon>Micrococcaceae</taxon>
        <taxon>Arthrobacter</taxon>
    </lineage>
</organism>
<evidence type="ECO:0000313" key="3">
    <source>
        <dbReference type="Proteomes" id="UP000323410"/>
    </source>
</evidence>
<dbReference type="OrthoDB" id="5902829at2"/>
<dbReference type="PANTHER" id="PTHR43689:SF8">
    <property type="entry name" value="ALPHA_BETA-HYDROLASES SUPERFAMILY PROTEIN"/>
    <property type="match status" value="1"/>
</dbReference>
<dbReference type="PRINTS" id="PR00412">
    <property type="entry name" value="EPOXHYDRLASE"/>
</dbReference>
<keyword evidence="3" id="KW-1185">Reference proteome</keyword>
<dbReference type="AlphaFoldDB" id="A0A5D0XNB9"/>
<dbReference type="Gene3D" id="3.40.50.1820">
    <property type="entry name" value="alpha/beta hydrolase"/>
    <property type="match status" value="1"/>
</dbReference>
<dbReference type="PANTHER" id="PTHR43689">
    <property type="entry name" value="HYDROLASE"/>
    <property type="match status" value="1"/>
</dbReference>
<accession>A0A5D0XNB9</accession>
<dbReference type="InterPro" id="IPR000073">
    <property type="entry name" value="AB_hydrolase_1"/>
</dbReference>
<protein>
    <submittedName>
        <fullName evidence="2">Alpha/beta fold hydrolase</fullName>
    </submittedName>
</protein>
<proteinExistence type="predicted"/>
<name>A0A5D0XNB9_9MICC</name>
<dbReference type="Proteomes" id="UP000323410">
    <property type="component" value="Unassembled WGS sequence"/>
</dbReference>
<comment type="caution">
    <text evidence="2">The sequence shown here is derived from an EMBL/GenBank/DDBJ whole genome shotgun (WGS) entry which is preliminary data.</text>
</comment>
<dbReference type="PRINTS" id="PR00111">
    <property type="entry name" value="ABHYDROLASE"/>
</dbReference>
<dbReference type="InterPro" id="IPR029058">
    <property type="entry name" value="AB_hydrolase_fold"/>
</dbReference>